<dbReference type="RefSeq" id="WP_238466399.1">
    <property type="nucleotide sequence ID" value="NZ_JAKLJA010000024.1"/>
</dbReference>
<dbReference type="EMBL" id="JAKLJA010000024">
    <property type="protein sequence ID" value="MCG5076486.1"/>
    <property type="molecule type" value="Genomic_DNA"/>
</dbReference>
<dbReference type="Pfam" id="PF22837">
    <property type="entry name" value="M_Eco57I_C"/>
    <property type="match status" value="1"/>
</dbReference>
<dbReference type="InterPro" id="IPR002052">
    <property type="entry name" value="DNA_methylase_N6_adenine_CS"/>
</dbReference>
<evidence type="ECO:0000256" key="1">
    <source>
        <dbReference type="ARBA" id="ARBA00006594"/>
    </source>
</evidence>
<sequence>MTLLRSIDPDDTPALRKERGAFFTPDEITQFVSNWAIRAAGDLVLEPSAGDAAFLVAAVDRLRELVPDMEVRPIVDGVEIHAHSARVAQQRVREAGGKARIRHSDFFAVEPEPVYDTVIGNPPYIRYQGFSGESRARAREAALRGGVSLTGLASSWAAFTVHSAMFLKQGGRLGLVLPAELLSVNYAAPVRRFLFNRFRDVQLVLFDEQVFPEAEADVVLLLADGYLEGPAHHATIRQSKNAAELASLGAGLIWTPTDPAAKWTSSLIDPNAIQPLHELLQRGVFTSLETWGDTTLGIVTGNNKYFTLSPHRVKELGLRRKELLSLSPPGSSHLRGLSLSKAMLTKLGREGHATYLFYPSDPPSPEAAAYIEDGHRTGVDTAYKCRVRKTWYQVPLVPAADLLLTCMNADTPRITSNDAGARHLNSVHGIYLNEGCRELGCELLPLASLNSVTLLHAEMVGRAYGGGILKIEPKEADVWAMPSLALVLARADELRSVKQQVAELLDEGRLLDAVEIVDQVVLRGCGDLSAKQIKQIRRARAELANRRTMRAASGR</sequence>
<keyword evidence="4" id="KW-0808">Transferase</keyword>
<dbReference type="Pfam" id="PF07669">
    <property type="entry name" value="Eco57I"/>
    <property type="match status" value="1"/>
</dbReference>
<evidence type="ECO:0000256" key="5">
    <source>
        <dbReference type="ARBA" id="ARBA00022691"/>
    </source>
</evidence>
<feature type="domain" description="Type II methyltransferase M.Eco57I C-terminal" evidence="8">
    <location>
        <begin position="261"/>
        <end position="522"/>
    </location>
</feature>
<dbReference type="AlphaFoldDB" id="A0A9X1RQP6"/>
<name>A0A9X1RQP6_9BURK</name>
<dbReference type="InterPro" id="IPR050953">
    <property type="entry name" value="N4_N6_ade-DNA_methylase"/>
</dbReference>
<dbReference type="PANTHER" id="PTHR33841">
    <property type="entry name" value="DNA METHYLTRANSFERASE YEEA-RELATED"/>
    <property type="match status" value="1"/>
</dbReference>
<organism evidence="9 10">
    <name type="scientific">Paraburkholderia tagetis</name>
    <dbReference type="NCBI Taxonomy" id="2913261"/>
    <lineage>
        <taxon>Bacteria</taxon>
        <taxon>Pseudomonadati</taxon>
        <taxon>Pseudomonadota</taxon>
        <taxon>Betaproteobacteria</taxon>
        <taxon>Burkholderiales</taxon>
        <taxon>Burkholderiaceae</taxon>
        <taxon>Paraburkholderia</taxon>
    </lineage>
</organism>
<comment type="catalytic activity">
    <reaction evidence="6">
        <text>a 2'-deoxyadenosine in DNA + S-adenosyl-L-methionine = an N(6)-methyl-2'-deoxyadenosine in DNA + S-adenosyl-L-homocysteine + H(+)</text>
        <dbReference type="Rhea" id="RHEA:15197"/>
        <dbReference type="Rhea" id="RHEA-COMP:12418"/>
        <dbReference type="Rhea" id="RHEA-COMP:12419"/>
        <dbReference type="ChEBI" id="CHEBI:15378"/>
        <dbReference type="ChEBI" id="CHEBI:57856"/>
        <dbReference type="ChEBI" id="CHEBI:59789"/>
        <dbReference type="ChEBI" id="CHEBI:90615"/>
        <dbReference type="ChEBI" id="CHEBI:90616"/>
        <dbReference type="EC" id="2.1.1.72"/>
    </reaction>
</comment>
<dbReference type="InterPro" id="IPR029063">
    <property type="entry name" value="SAM-dependent_MTases_sf"/>
</dbReference>
<dbReference type="GO" id="GO:0003676">
    <property type="term" value="F:nucleic acid binding"/>
    <property type="evidence" value="ECO:0007669"/>
    <property type="project" value="InterPro"/>
</dbReference>
<keyword evidence="3 9" id="KW-0489">Methyltransferase</keyword>
<evidence type="ECO:0000313" key="9">
    <source>
        <dbReference type="EMBL" id="MCG5076486.1"/>
    </source>
</evidence>
<keyword evidence="10" id="KW-1185">Reference proteome</keyword>
<evidence type="ECO:0000259" key="7">
    <source>
        <dbReference type="Pfam" id="PF07669"/>
    </source>
</evidence>
<dbReference type="GO" id="GO:0009007">
    <property type="term" value="F:site-specific DNA-methyltransferase (adenine-specific) activity"/>
    <property type="evidence" value="ECO:0007669"/>
    <property type="project" value="UniProtKB-EC"/>
</dbReference>
<comment type="similarity">
    <text evidence="1">Belongs to the N(4)/N(6)-methyltransferase family.</text>
</comment>
<gene>
    <name evidence="9" type="ORF">L5014_24465</name>
</gene>
<dbReference type="PANTHER" id="PTHR33841:SF5">
    <property type="entry name" value="DNA METHYLASE (MODIFICATION METHYLASE) (METHYLTRANSFERASE)-RELATED"/>
    <property type="match status" value="1"/>
</dbReference>
<dbReference type="InterPro" id="IPR011639">
    <property type="entry name" value="MethylTrfase_TaqI-like_dom"/>
</dbReference>
<dbReference type="Proteomes" id="UP001139308">
    <property type="component" value="Unassembled WGS sequence"/>
</dbReference>
<dbReference type="PRINTS" id="PR00507">
    <property type="entry name" value="N12N6MTFRASE"/>
</dbReference>
<dbReference type="GO" id="GO:0032259">
    <property type="term" value="P:methylation"/>
    <property type="evidence" value="ECO:0007669"/>
    <property type="project" value="UniProtKB-KW"/>
</dbReference>
<feature type="domain" description="Type II methyltransferase M.TaqI-like" evidence="7">
    <location>
        <begin position="102"/>
        <end position="211"/>
    </location>
</feature>
<dbReference type="PROSITE" id="PS00092">
    <property type="entry name" value="N6_MTASE"/>
    <property type="match status" value="1"/>
</dbReference>
<proteinExistence type="inferred from homology"/>
<keyword evidence="5" id="KW-0949">S-adenosyl-L-methionine</keyword>
<dbReference type="InterPro" id="IPR054520">
    <property type="entry name" value="M_Eco57I_C"/>
</dbReference>
<dbReference type="EC" id="2.1.1.72" evidence="2"/>
<evidence type="ECO:0000256" key="6">
    <source>
        <dbReference type="ARBA" id="ARBA00047942"/>
    </source>
</evidence>
<evidence type="ECO:0000256" key="4">
    <source>
        <dbReference type="ARBA" id="ARBA00022679"/>
    </source>
</evidence>
<evidence type="ECO:0000256" key="3">
    <source>
        <dbReference type="ARBA" id="ARBA00022603"/>
    </source>
</evidence>
<comment type="caution">
    <text evidence="9">The sequence shown here is derived from an EMBL/GenBank/DDBJ whole genome shotgun (WGS) entry which is preliminary data.</text>
</comment>
<dbReference type="Gene3D" id="3.40.50.150">
    <property type="entry name" value="Vaccinia Virus protein VP39"/>
    <property type="match status" value="1"/>
</dbReference>
<dbReference type="GO" id="GO:0006304">
    <property type="term" value="P:DNA modification"/>
    <property type="evidence" value="ECO:0007669"/>
    <property type="project" value="InterPro"/>
</dbReference>
<reference evidence="9" key="1">
    <citation type="submission" date="2022-01" db="EMBL/GenBank/DDBJ databases">
        <title>Genome sequence and assembly of Parabukholderia sp. RG36.</title>
        <authorList>
            <person name="Chhetri G."/>
        </authorList>
    </citation>
    <scope>NUCLEOTIDE SEQUENCE</scope>
    <source>
        <strain evidence="9">RG36</strain>
    </source>
</reference>
<protein>
    <recommendedName>
        <fullName evidence="2">site-specific DNA-methyltransferase (adenine-specific)</fullName>
        <ecNumber evidence="2">2.1.1.72</ecNumber>
    </recommendedName>
</protein>
<evidence type="ECO:0000256" key="2">
    <source>
        <dbReference type="ARBA" id="ARBA00011900"/>
    </source>
</evidence>
<accession>A0A9X1RQP6</accession>
<dbReference type="SUPFAM" id="SSF53335">
    <property type="entry name" value="S-adenosyl-L-methionine-dependent methyltransferases"/>
    <property type="match status" value="1"/>
</dbReference>
<evidence type="ECO:0000313" key="10">
    <source>
        <dbReference type="Proteomes" id="UP001139308"/>
    </source>
</evidence>
<evidence type="ECO:0000259" key="8">
    <source>
        <dbReference type="Pfam" id="PF22837"/>
    </source>
</evidence>